<gene>
    <name evidence="2" type="ORF">PXEA_LOCUS30004</name>
</gene>
<evidence type="ECO:0000313" key="2">
    <source>
        <dbReference type="EMBL" id="VEL36564.1"/>
    </source>
</evidence>
<protein>
    <submittedName>
        <fullName evidence="2">Uncharacterized protein</fullName>
    </submittedName>
</protein>
<proteinExistence type="predicted"/>
<dbReference type="AlphaFoldDB" id="A0A448XH48"/>
<sequence length="70" mass="7586">MYRTRGWSSRGSSGGISPSSDDVSFIKNEGSARGMMSRGPRLLEQCINAKRIQNNVNQPSSSGEINPQIS</sequence>
<accession>A0A448XH48</accession>
<dbReference type="Proteomes" id="UP000784294">
    <property type="component" value="Unassembled WGS sequence"/>
</dbReference>
<feature type="region of interest" description="Disordered" evidence="1">
    <location>
        <begin position="1"/>
        <end position="39"/>
    </location>
</feature>
<organism evidence="2 3">
    <name type="scientific">Protopolystoma xenopodis</name>
    <dbReference type="NCBI Taxonomy" id="117903"/>
    <lineage>
        <taxon>Eukaryota</taxon>
        <taxon>Metazoa</taxon>
        <taxon>Spiralia</taxon>
        <taxon>Lophotrochozoa</taxon>
        <taxon>Platyhelminthes</taxon>
        <taxon>Monogenea</taxon>
        <taxon>Polyopisthocotylea</taxon>
        <taxon>Polystomatidea</taxon>
        <taxon>Polystomatidae</taxon>
        <taxon>Protopolystoma</taxon>
    </lineage>
</organism>
<name>A0A448XH48_9PLAT</name>
<evidence type="ECO:0000313" key="3">
    <source>
        <dbReference type="Proteomes" id="UP000784294"/>
    </source>
</evidence>
<comment type="caution">
    <text evidence="2">The sequence shown here is derived from an EMBL/GenBank/DDBJ whole genome shotgun (WGS) entry which is preliminary data.</text>
</comment>
<reference evidence="2" key="1">
    <citation type="submission" date="2018-11" db="EMBL/GenBank/DDBJ databases">
        <authorList>
            <consortium name="Pathogen Informatics"/>
        </authorList>
    </citation>
    <scope>NUCLEOTIDE SEQUENCE</scope>
</reference>
<keyword evidence="3" id="KW-1185">Reference proteome</keyword>
<evidence type="ECO:0000256" key="1">
    <source>
        <dbReference type="SAM" id="MobiDB-lite"/>
    </source>
</evidence>
<feature type="compositionally biased region" description="Low complexity" evidence="1">
    <location>
        <begin position="1"/>
        <end position="20"/>
    </location>
</feature>
<dbReference type="EMBL" id="CAAALY010252583">
    <property type="protein sequence ID" value="VEL36564.1"/>
    <property type="molecule type" value="Genomic_DNA"/>
</dbReference>